<dbReference type="EMBL" id="LUGG01000002">
    <property type="protein sequence ID" value="OBZ77809.1"/>
    <property type="molecule type" value="Genomic_DNA"/>
</dbReference>
<evidence type="ECO:0000313" key="2">
    <source>
        <dbReference type="Proteomes" id="UP000092993"/>
    </source>
</evidence>
<evidence type="ECO:0000313" key="1">
    <source>
        <dbReference type="EMBL" id="OBZ77809.1"/>
    </source>
</evidence>
<keyword evidence="2" id="KW-1185">Reference proteome</keyword>
<comment type="caution">
    <text evidence="1">The sequence shown here is derived from an EMBL/GenBank/DDBJ whole genome shotgun (WGS) entry which is preliminary data.</text>
</comment>
<sequence>MFPVAIALTRPTAALALTHTTELNRDSNVHDSFIFAFETVLARHAHSVGGEHLPLLRMRDLPVCARAPSHTRDSPAAVAARAHPCSCPRVHGRHGILRSVTQRERKLTGQAVCAESVQHKPELLVIQTSIAAELKHRRPQCCAQHHMQCCVPVRRGGRRERMNGKAVAQAEIDDGKTHLQMITALSNARISASSWLARSCTSSTSGLRPFPVRRTGSTSSMRAEAYIPDTFEEVSEFDRMPPNRLVRLDRLLSFSASYTYPSL</sequence>
<gene>
    <name evidence="1" type="ORF">A0H81_02813</name>
</gene>
<reference evidence="1 2" key="1">
    <citation type="submission" date="2016-03" db="EMBL/GenBank/DDBJ databases">
        <title>Whole genome sequencing of Grifola frondosa 9006-11.</title>
        <authorList>
            <person name="Min B."/>
            <person name="Park H."/>
            <person name="Kim J.-G."/>
            <person name="Cho H."/>
            <person name="Oh Y.-L."/>
            <person name="Kong W.-S."/>
            <person name="Choi I.-G."/>
        </authorList>
    </citation>
    <scope>NUCLEOTIDE SEQUENCE [LARGE SCALE GENOMIC DNA]</scope>
    <source>
        <strain evidence="1 2">9006-11</strain>
    </source>
</reference>
<organism evidence="1 2">
    <name type="scientific">Grifola frondosa</name>
    <name type="common">Maitake</name>
    <name type="synonym">Polyporus frondosus</name>
    <dbReference type="NCBI Taxonomy" id="5627"/>
    <lineage>
        <taxon>Eukaryota</taxon>
        <taxon>Fungi</taxon>
        <taxon>Dikarya</taxon>
        <taxon>Basidiomycota</taxon>
        <taxon>Agaricomycotina</taxon>
        <taxon>Agaricomycetes</taxon>
        <taxon>Polyporales</taxon>
        <taxon>Grifolaceae</taxon>
        <taxon>Grifola</taxon>
    </lineage>
</organism>
<dbReference type="Proteomes" id="UP000092993">
    <property type="component" value="Unassembled WGS sequence"/>
</dbReference>
<accession>A0A1C7MMX1</accession>
<name>A0A1C7MMX1_GRIFR</name>
<dbReference type="AlphaFoldDB" id="A0A1C7MMX1"/>
<protein>
    <submittedName>
        <fullName evidence="1">Uncharacterized protein</fullName>
    </submittedName>
</protein>
<proteinExistence type="predicted"/>